<feature type="domain" description="3-octaprenyl-4-hydroxybenzoate carboxy-lyase-like C-terminal" evidence="1">
    <location>
        <begin position="18"/>
        <end position="54"/>
    </location>
</feature>
<keyword evidence="2" id="KW-0456">Lyase</keyword>
<dbReference type="Pfam" id="PF20696">
    <property type="entry name" value="UbiD_C"/>
    <property type="match status" value="1"/>
</dbReference>
<reference evidence="2 3" key="1">
    <citation type="submission" date="2018-06" db="EMBL/GenBank/DDBJ databases">
        <authorList>
            <consortium name="Pathogen Informatics"/>
            <person name="Doyle S."/>
        </authorList>
    </citation>
    <scope>NUCLEOTIDE SEQUENCE [LARGE SCALE GENOMIC DNA]</scope>
    <source>
        <strain evidence="2 3">NCTC7922</strain>
    </source>
</reference>
<name>A0A377DC15_ECOLX</name>
<dbReference type="EMBL" id="UGFC01000006">
    <property type="protein sequence ID" value="STM18597.1"/>
    <property type="molecule type" value="Genomic_DNA"/>
</dbReference>
<organism evidence="2 3">
    <name type="scientific">Escherichia coli</name>
    <dbReference type="NCBI Taxonomy" id="562"/>
    <lineage>
        <taxon>Bacteria</taxon>
        <taxon>Pseudomonadati</taxon>
        <taxon>Pseudomonadota</taxon>
        <taxon>Gammaproteobacteria</taxon>
        <taxon>Enterobacterales</taxon>
        <taxon>Enterobacteriaceae</taxon>
        <taxon>Escherichia</taxon>
    </lineage>
</organism>
<sequence>MTCGTGRGVERSVCADSAKTVPEIVDFYLPPEGCSYRLAVVTIKKTVRRTREARHDGRLVVLTPVYVH</sequence>
<dbReference type="EC" id="4.1.1.-" evidence="2"/>
<dbReference type="GO" id="GO:0016829">
    <property type="term" value="F:lyase activity"/>
    <property type="evidence" value="ECO:0007669"/>
    <property type="project" value="UniProtKB-KW"/>
</dbReference>
<gene>
    <name evidence="2" type="primary">ubiD_2</name>
    <name evidence="2" type="ORF">NCTC7922_04808</name>
</gene>
<evidence type="ECO:0000313" key="2">
    <source>
        <dbReference type="EMBL" id="STM18597.1"/>
    </source>
</evidence>
<dbReference type="Proteomes" id="UP000254174">
    <property type="component" value="Unassembled WGS sequence"/>
</dbReference>
<evidence type="ECO:0000313" key="3">
    <source>
        <dbReference type="Proteomes" id="UP000254174"/>
    </source>
</evidence>
<proteinExistence type="predicted"/>
<dbReference type="InterPro" id="IPR049381">
    <property type="entry name" value="UbiD-like_C"/>
</dbReference>
<protein>
    <submittedName>
        <fullName evidence="2">3-octaprenyl-4-hydroxybenzoate carboxy-lyase</fullName>
        <ecNumber evidence="2">4.1.1.-</ecNumber>
    </submittedName>
</protein>
<dbReference type="AlphaFoldDB" id="A0A377DC15"/>
<dbReference type="SUPFAM" id="SSF143968">
    <property type="entry name" value="UbiD C-terminal domain-like"/>
    <property type="match status" value="1"/>
</dbReference>
<evidence type="ECO:0000259" key="1">
    <source>
        <dbReference type="Pfam" id="PF20696"/>
    </source>
</evidence>
<accession>A0A377DC15</accession>